<protein>
    <submittedName>
        <fullName evidence="7">M24 family metallopeptidase</fullName>
    </submittedName>
</protein>
<evidence type="ECO:0000259" key="6">
    <source>
        <dbReference type="Pfam" id="PF16188"/>
    </source>
</evidence>
<dbReference type="Gene3D" id="3.90.230.10">
    <property type="entry name" value="Creatinase/methionine aminopeptidase superfamily"/>
    <property type="match status" value="1"/>
</dbReference>
<dbReference type="GO" id="GO:0004177">
    <property type="term" value="F:aminopeptidase activity"/>
    <property type="evidence" value="ECO:0007669"/>
    <property type="project" value="UniProtKB-ARBA"/>
</dbReference>
<dbReference type="InterPro" id="IPR000994">
    <property type="entry name" value="Pept_M24"/>
</dbReference>
<evidence type="ECO:0000256" key="2">
    <source>
        <dbReference type="ARBA" id="ARBA00022723"/>
    </source>
</evidence>
<reference evidence="7 8" key="1">
    <citation type="submission" date="2019-08" db="EMBL/GenBank/DDBJ databases">
        <title>In-depth cultivation of the pig gut microbiome towards novel bacterial diversity and tailored functional studies.</title>
        <authorList>
            <person name="Wylensek D."/>
            <person name="Hitch T.C.A."/>
            <person name="Clavel T."/>
        </authorList>
    </citation>
    <scope>NUCLEOTIDE SEQUENCE [LARGE SCALE GENOMIC DNA]</scope>
    <source>
        <strain evidence="7 8">BL-389-WT-3D</strain>
    </source>
</reference>
<evidence type="ECO:0000259" key="4">
    <source>
        <dbReference type="Pfam" id="PF00557"/>
    </source>
</evidence>
<dbReference type="FunFam" id="3.40.350.10:FF:000003">
    <property type="entry name" value="Xaa-pro aminopeptidase P"/>
    <property type="match status" value="1"/>
</dbReference>
<dbReference type="FunFam" id="3.90.230.10:FF:000009">
    <property type="entry name" value="xaa-Pro aminopeptidase 2"/>
    <property type="match status" value="1"/>
</dbReference>
<feature type="domain" description="Creatinase N-terminal" evidence="5">
    <location>
        <begin position="6"/>
        <end position="125"/>
    </location>
</feature>
<evidence type="ECO:0000313" key="7">
    <source>
        <dbReference type="EMBL" id="MSS40580.1"/>
    </source>
</evidence>
<keyword evidence="2" id="KW-0479">Metal-binding</keyword>
<evidence type="ECO:0000259" key="5">
    <source>
        <dbReference type="Pfam" id="PF01321"/>
    </source>
</evidence>
<dbReference type="GO" id="GO:0046872">
    <property type="term" value="F:metal ion binding"/>
    <property type="evidence" value="ECO:0007669"/>
    <property type="project" value="UniProtKB-KW"/>
</dbReference>
<dbReference type="Proteomes" id="UP000462363">
    <property type="component" value="Unassembled WGS sequence"/>
</dbReference>
<dbReference type="InterPro" id="IPR000587">
    <property type="entry name" value="Creatinase_N"/>
</dbReference>
<dbReference type="Gene3D" id="3.40.350.10">
    <property type="entry name" value="Creatinase/prolidase N-terminal domain"/>
    <property type="match status" value="2"/>
</dbReference>
<dbReference type="RefSeq" id="WP_009248351.1">
    <property type="nucleotide sequence ID" value="NZ_AP024846.1"/>
</dbReference>
<gene>
    <name evidence="7" type="ORF">FYJ37_09480</name>
</gene>
<dbReference type="SUPFAM" id="SSF53092">
    <property type="entry name" value="Creatinase/prolidase N-terminal domain"/>
    <property type="match status" value="1"/>
</dbReference>
<organism evidence="7 8">
    <name type="scientific">Clostridium scindens (strain JCM 10418 / VPI 12708)</name>
    <dbReference type="NCBI Taxonomy" id="29347"/>
    <lineage>
        <taxon>Bacteria</taxon>
        <taxon>Bacillati</taxon>
        <taxon>Bacillota</taxon>
        <taxon>Clostridia</taxon>
        <taxon>Lachnospirales</taxon>
        <taxon>Lachnospiraceae</taxon>
    </lineage>
</organism>
<comment type="similarity">
    <text evidence="1">Belongs to the peptidase M24B family.</text>
</comment>
<dbReference type="PANTHER" id="PTHR43763">
    <property type="entry name" value="XAA-PRO AMINOPEPTIDASE 1"/>
    <property type="match status" value="1"/>
</dbReference>
<dbReference type="Pfam" id="PF16189">
    <property type="entry name" value="Creatinase_N_2"/>
    <property type="match status" value="1"/>
</dbReference>
<feature type="domain" description="Peptidase M24" evidence="4">
    <location>
        <begin position="309"/>
        <end position="527"/>
    </location>
</feature>
<dbReference type="Pfam" id="PF01321">
    <property type="entry name" value="Creatinase_N"/>
    <property type="match status" value="1"/>
</dbReference>
<dbReference type="InterPro" id="IPR050422">
    <property type="entry name" value="X-Pro_aminopeptidase_P"/>
</dbReference>
<dbReference type="AlphaFoldDB" id="A0A844F8L3"/>
<accession>A0A844F8L3</accession>
<evidence type="ECO:0000313" key="8">
    <source>
        <dbReference type="Proteomes" id="UP000462363"/>
    </source>
</evidence>
<dbReference type="InterPro" id="IPR032416">
    <property type="entry name" value="Peptidase_M24_C"/>
</dbReference>
<dbReference type="InterPro" id="IPR029149">
    <property type="entry name" value="Creatin/AminoP/Spt16_N"/>
</dbReference>
<dbReference type="Pfam" id="PF16188">
    <property type="entry name" value="Peptidase_M24_C"/>
    <property type="match status" value="1"/>
</dbReference>
<dbReference type="Pfam" id="PF00557">
    <property type="entry name" value="Peptidase_M24"/>
    <property type="match status" value="1"/>
</dbReference>
<keyword evidence="3" id="KW-0378">Hydrolase</keyword>
<feature type="domain" description="Peptidase M24 C-terminal" evidence="6">
    <location>
        <begin position="535"/>
        <end position="595"/>
    </location>
</feature>
<dbReference type="PANTHER" id="PTHR43763:SF6">
    <property type="entry name" value="XAA-PRO AMINOPEPTIDASE 1"/>
    <property type="match status" value="1"/>
</dbReference>
<comment type="caution">
    <text evidence="7">The sequence shown here is derived from an EMBL/GenBank/DDBJ whole genome shotgun (WGS) entry which is preliminary data.</text>
</comment>
<evidence type="ECO:0000256" key="3">
    <source>
        <dbReference type="ARBA" id="ARBA00022801"/>
    </source>
</evidence>
<dbReference type="InterPro" id="IPR036005">
    <property type="entry name" value="Creatinase/aminopeptidase-like"/>
</dbReference>
<sequence length="595" mass="68585">MNVDERILELRRHMEEKDIDIYVVPTSDFHQSEYVGEYFKARKFITGFTGSAGTAVITRREARLWTDGRYFIQAAGELADSHVELMKMGHPDTPTIEEYLEEALPEGGAIGFDGRTVSMGEGCRYEAIARRKKGRVVFRYDLIDKIWKDRPGISEEPVFILEEKYAGESTASKLKRIRSVMEEQGATMHLLTTLDDICWTLNIRGNDIEFFPLALSYAIISMDYMYLYIDEKKIDEEIKDRLAKDGVFLHSYNAIYMDVCGLSSEDRLMIDPDRLNYALYRSIPKDVVRIEERNPEILFKAVKNPVEIENIRHAQIKDSVAHVRFMKWLKENVGKSRITEMSASEKLDEFRKEMGNFIQPSFEPICSFGEHAAIVHYSSSPDTDVELKKGYLFLTDTGAGFYEGSTDITRTYALGKIPQIMKDHFTIVAISNLQLANVRFRKGCSGMNLDVIARKPFWDRGLDYNHGTGHGVGYLLNIHEGPAGFRWQYRAGETQPFEEGMIITDEPGIYIEGSHGIRLENELLVREGEENKYGQFMYFEPLTYVPIDLDAINPDLMSREERKMLNKYHKAVYKKVSPYLNSKDKEWLGKYTREI</sequence>
<evidence type="ECO:0000256" key="1">
    <source>
        <dbReference type="ARBA" id="ARBA00008766"/>
    </source>
</evidence>
<dbReference type="GO" id="GO:0005737">
    <property type="term" value="C:cytoplasm"/>
    <property type="evidence" value="ECO:0007669"/>
    <property type="project" value="UniProtKB-ARBA"/>
</dbReference>
<proteinExistence type="inferred from homology"/>
<dbReference type="SUPFAM" id="SSF55920">
    <property type="entry name" value="Creatinase/aminopeptidase"/>
    <property type="match status" value="1"/>
</dbReference>
<name>A0A844F8L3_CLOSV</name>
<dbReference type="EMBL" id="VUMB01000017">
    <property type="protein sequence ID" value="MSS40580.1"/>
    <property type="molecule type" value="Genomic_DNA"/>
</dbReference>